<reference evidence="2" key="1">
    <citation type="submission" date="2014-11" db="EMBL/GenBank/DDBJ databases">
        <authorList>
            <person name="Amaro Gonzalez C."/>
        </authorList>
    </citation>
    <scope>NUCLEOTIDE SEQUENCE</scope>
</reference>
<keyword evidence="1" id="KW-1133">Transmembrane helix</keyword>
<evidence type="ECO:0000256" key="1">
    <source>
        <dbReference type="SAM" id="Phobius"/>
    </source>
</evidence>
<dbReference type="EMBL" id="GBXM01083336">
    <property type="protein sequence ID" value="JAH25241.1"/>
    <property type="molecule type" value="Transcribed_RNA"/>
</dbReference>
<name>A0A0E9R7Y5_ANGAN</name>
<dbReference type="AlphaFoldDB" id="A0A0E9R7Y5"/>
<keyword evidence="1" id="KW-0812">Transmembrane</keyword>
<keyword evidence="1" id="KW-0472">Membrane</keyword>
<organism evidence="2">
    <name type="scientific">Anguilla anguilla</name>
    <name type="common">European freshwater eel</name>
    <name type="synonym">Muraena anguilla</name>
    <dbReference type="NCBI Taxonomy" id="7936"/>
    <lineage>
        <taxon>Eukaryota</taxon>
        <taxon>Metazoa</taxon>
        <taxon>Chordata</taxon>
        <taxon>Craniata</taxon>
        <taxon>Vertebrata</taxon>
        <taxon>Euteleostomi</taxon>
        <taxon>Actinopterygii</taxon>
        <taxon>Neopterygii</taxon>
        <taxon>Teleostei</taxon>
        <taxon>Anguilliformes</taxon>
        <taxon>Anguillidae</taxon>
        <taxon>Anguilla</taxon>
    </lineage>
</organism>
<feature type="transmembrane region" description="Helical" evidence="1">
    <location>
        <begin position="7"/>
        <end position="29"/>
    </location>
</feature>
<protein>
    <submittedName>
        <fullName evidence="2">Uncharacterized protein</fullName>
    </submittedName>
</protein>
<proteinExistence type="predicted"/>
<accession>A0A0E9R7Y5</accession>
<reference evidence="2" key="2">
    <citation type="journal article" date="2015" name="Fish Shellfish Immunol.">
        <title>Early steps in the European eel (Anguilla anguilla)-Vibrio vulnificus interaction in the gills: Role of the RtxA13 toxin.</title>
        <authorList>
            <person name="Callol A."/>
            <person name="Pajuelo D."/>
            <person name="Ebbesson L."/>
            <person name="Teles M."/>
            <person name="MacKenzie S."/>
            <person name="Amaro C."/>
        </authorList>
    </citation>
    <scope>NUCLEOTIDE SEQUENCE</scope>
</reference>
<evidence type="ECO:0000313" key="2">
    <source>
        <dbReference type="EMBL" id="JAH25241.1"/>
    </source>
</evidence>
<sequence length="35" mass="4179">MKYVKKIYNSMCGQVTSYITAINILYITFFHERDS</sequence>